<evidence type="ECO:0000313" key="15">
    <source>
        <dbReference type="EMBL" id="KAJ4479999.1"/>
    </source>
</evidence>
<evidence type="ECO:0000256" key="10">
    <source>
        <dbReference type="ARBA" id="ARBA00023004"/>
    </source>
</evidence>
<dbReference type="GO" id="GO:0016020">
    <property type="term" value="C:membrane"/>
    <property type="evidence" value="ECO:0007669"/>
    <property type="project" value="UniProtKB-SubCell"/>
</dbReference>
<dbReference type="PROSITE" id="PS00086">
    <property type="entry name" value="CYTOCHROME_P450"/>
    <property type="match status" value="1"/>
</dbReference>
<dbReference type="GO" id="GO:0016705">
    <property type="term" value="F:oxidoreductase activity, acting on paired donors, with incorporation or reduction of molecular oxygen"/>
    <property type="evidence" value="ECO:0007669"/>
    <property type="project" value="InterPro"/>
</dbReference>
<name>A0A9W9AEA1_9AGAR</name>
<evidence type="ECO:0000313" key="16">
    <source>
        <dbReference type="Proteomes" id="UP001150266"/>
    </source>
</evidence>
<keyword evidence="6" id="KW-0812">Transmembrane</keyword>
<comment type="cofactor">
    <cofactor evidence="1 13">
        <name>heme</name>
        <dbReference type="ChEBI" id="CHEBI:30413"/>
    </cofactor>
</comment>
<dbReference type="AlphaFoldDB" id="A0A9W9AEA1"/>
<evidence type="ECO:0000256" key="12">
    <source>
        <dbReference type="ARBA" id="ARBA00023136"/>
    </source>
</evidence>
<evidence type="ECO:0000256" key="1">
    <source>
        <dbReference type="ARBA" id="ARBA00001971"/>
    </source>
</evidence>
<keyword evidence="12" id="KW-0472">Membrane</keyword>
<evidence type="ECO:0000256" key="14">
    <source>
        <dbReference type="RuleBase" id="RU000461"/>
    </source>
</evidence>
<keyword evidence="8" id="KW-1133">Transmembrane helix</keyword>
<dbReference type="GO" id="GO:0005506">
    <property type="term" value="F:iron ion binding"/>
    <property type="evidence" value="ECO:0007669"/>
    <property type="project" value="InterPro"/>
</dbReference>
<comment type="subcellular location">
    <subcellularLocation>
        <location evidence="2">Membrane</location>
    </subcellularLocation>
</comment>
<keyword evidence="5 13" id="KW-0349">Heme</keyword>
<dbReference type="GO" id="GO:0020037">
    <property type="term" value="F:heme binding"/>
    <property type="evidence" value="ECO:0007669"/>
    <property type="project" value="InterPro"/>
</dbReference>
<dbReference type="GO" id="GO:0004497">
    <property type="term" value="F:monooxygenase activity"/>
    <property type="evidence" value="ECO:0007669"/>
    <property type="project" value="UniProtKB-KW"/>
</dbReference>
<evidence type="ECO:0000256" key="3">
    <source>
        <dbReference type="ARBA" id="ARBA00004721"/>
    </source>
</evidence>
<dbReference type="PANTHER" id="PTHR24305:SF166">
    <property type="entry name" value="CYTOCHROME P450 12A4, MITOCHONDRIAL-RELATED"/>
    <property type="match status" value="1"/>
</dbReference>
<dbReference type="OrthoDB" id="1470350at2759"/>
<keyword evidence="16" id="KW-1185">Reference proteome</keyword>
<dbReference type="PANTHER" id="PTHR24305">
    <property type="entry name" value="CYTOCHROME P450"/>
    <property type="match status" value="1"/>
</dbReference>
<comment type="caution">
    <text evidence="15">The sequence shown here is derived from an EMBL/GenBank/DDBJ whole genome shotgun (WGS) entry which is preliminary data.</text>
</comment>
<evidence type="ECO:0000256" key="9">
    <source>
        <dbReference type="ARBA" id="ARBA00023002"/>
    </source>
</evidence>
<comment type="similarity">
    <text evidence="4 14">Belongs to the cytochrome P450 family.</text>
</comment>
<dbReference type="Gene3D" id="1.10.630.10">
    <property type="entry name" value="Cytochrome P450"/>
    <property type="match status" value="1"/>
</dbReference>
<evidence type="ECO:0000256" key="8">
    <source>
        <dbReference type="ARBA" id="ARBA00022989"/>
    </source>
</evidence>
<keyword evidence="10 13" id="KW-0408">Iron</keyword>
<dbReference type="EMBL" id="JAOTPV010000007">
    <property type="protein sequence ID" value="KAJ4479999.1"/>
    <property type="molecule type" value="Genomic_DNA"/>
</dbReference>
<evidence type="ECO:0000256" key="7">
    <source>
        <dbReference type="ARBA" id="ARBA00022723"/>
    </source>
</evidence>
<keyword evidence="7 13" id="KW-0479">Metal-binding</keyword>
<keyword evidence="11 14" id="KW-0503">Monooxygenase</keyword>
<reference evidence="15" key="1">
    <citation type="submission" date="2022-08" db="EMBL/GenBank/DDBJ databases">
        <title>A Global Phylogenomic Analysis of the Shiitake Genus Lentinula.</title>
        <authorList>
            <consortium name="DOE Joint Genome Institute"/>
            <person name="Sierra-Patev S."/>
            <person name="Min B."/>
            <person name="Naranjo-Ortiz M."/>
            <person name="Looney B."/>
            <person name="Konkel Z."/>
            <person name="Slot J.C."/>
            <person name="Sakamoto Y."/>
            <person name="Steenwyk J.L."/>
            <person name="Rokas A."/>
            <person name="Carro J."/>
            <person name="Camarero S."/>
            <person name="Ferreira P."/>
            <person name="Molpeceres G."/>
            <person name="Ruiz-Duenas F.J."/>
            <person name="Serrano A."/>
            <person name="Henrissat B."/>
            <person name="Drula E."/>
            <person name="Hughes K.W."/>
            <person name="Mata J.L."/>
            <person name="Ishikawa N.K."/>
            <person name="Vargas-Isla R."/>
            <person name="Ushijima S."/>
            <person name="Smith C.A."/>
            <person name="Ahrendt S."/>
            <person name="Andreopoulos W."/>
            <person name="He G."/>
            <person name="Labutti K."/>
            <person name="Lipzen A."/>
            <person name="Ng V."/>
            <person name="Riley R."/>
            <person name="Sandor L."/>
            <person name="Barry K."/>
            <person name="Martinez A.T."/>
            <person name="Xiao Y."/>
            <person name="Gibbons J.G."/>
            <person name="Terashima K."/>
            <person name="Grigoriev I.V."/>
            <person name="Hibbett D.S."/>
        </authorList>
    </citation>
    <scope>NUCLEOTIDE SEQUENCE</scope>
    <source>
        <strain evidence="15">JLM2183</strain>
    </source>
</reference>
<accession>A0A9W9AEA1</accession>
<dbReference type="Pfam" id="PF00067">
    <property type="entry name" value="p450"/>
    <property type="match status" value="1"/>
</dbReference>
<evidence type="ECO:0000256" key="11">
    <source>
        <dbReference type="ARBA" id="ARBA00023033"/>
    </source>
</evidence>
<dbReference type="InterPro" id="IPR036396">
    <property type="entry name" value="Cyt_P450_sf"/>
</dbReference>
<dbReference type="InterPro" id="IPR001128">
    <property type="entry name" value="Cyt_P450"/>
</dbReference>
<feature type="binding site" description="axial binding residue" evidence="13">
    <location>
        <position position="526"/>
    </location>
    <ligand>
        <name>heme</name>
        <dbReference type="ChEBI" id="CHEBI:30413"/>
    </ligand>
    <ligandPart>
        <name>Fe</name>
        <dbReference type="ChEBI" id="CHEBI:18248"/>
    </ligandPart>
</feature>
<proteinExistence type="inferred from homology"/>
<evidence type="ECO:0000256" key="4">
    <source>
        <dbReference type="ARBA" id="ARBA00010617"/>
    </source>
</evidence>
<dbReference type="InterPro" id="IPR002403">
    <property type="entry name" value="Cyt_P450_E_grp-IV"/>
</dbReference>
<protein>
    <submittedName>
        <fullName evidence="15">Cytochrome P450</fullName>
    </submittedName>
</protein>
<comment type="pathway">
    <text evidence="3">Secondary metabolite biosynthesis; terpenoid biosynthesis.</text>
</comment>
<gene>
    <name evidence="15" type="ORF">J3R30DRAFT_3467232</name>
</gene>
<dbReference type="InterPro" id="IPR017972">
    <property type="entry name" value="Cyt_P450_CS"/>
</dbReference>
<dbReference type="PRINTS" id="PR00385">
    <property type="entry name" value="P450"/>
</dbReference>
<evidence type="ECO:0000256" key="13">
    <source>
        <dbReference type="PIRSR" id="PIRSR602403-1"/>
    </source>
</evidence>
<keyword evidence="9 14" id="KW-0560">Oxidoreductase</keyword>
<dbReference type="InterPro" id="IPR050121">
    <property type="entry name" value="Cytochrome_P450_monoxygenase"/>
</dbReference>
<sequence>MSMITSIIRLPSDELGHFSLIIPIHWLSSRVDSSDPLTAHDTNKNSLLRSIVVAVLSASIWTLLRYRRKLHGVPSLSQLRGPRSQSWLKGNHSQLFSLKHGWKFHEMLADECKREQFYTFDPKAMHHILVKDAALFQPHRIQHGALLLGKGLLNVTGEHHRKQRKMLNPVFSIAHMRSMMPIFHDVEDQLRNAMFQRVQDGPREIDLLGWMARTALELIGQSGFGYSFDNMVDDVPRHKYSIVIKDLVPALSRLGFARTYLLPVALKILPTNVRTFIMNVTPWKTLHDVRDMVNYMHELSVEIYEEKKRALKEGDEAVVKQIGKGKDILSILMKENMRADTEDKLGEAEIIAQCDLNVTIHFCFNLLIHQKSGMARILHLLALHPEVQLKMREEIVAARKKREGGSHLSYDELVGLPYLDAVCRETLRLYVSIAWISRTMEDAIVPLSRSVRGTDGYEMTEILLPKATTVMISILNANRDPELWGPDVLEWKPERWLSPLPESIMNSGMPGVYSHLMTFSGGSRACIGFKFSQLEMKVVIATLVENFKFSPPQDKEIFWQMSGLASPIVDGDSRHPQLPLIVELLSCD</sequence>
<organism evidence="15 16">
    <name type="scientific">Lentinula aciculospora</name>
    <dbReference type="NCBI Taxonomy" id="153920"/>
    <lineage>
        <taxon>Eukaryota</taxon>
        <taxon>Fungi</taxon>
        <taxon>Dikarya</taxon>
        <taxon>Basidiomycota</taxon>
        <taxon>Agaricomycotina</taxon>
        <taxon>Agaricomycetes</taxon>
        <taxon>Agaricomycetidae</taxon>
        <taxon>Agaricales</taxon>
        <taxon>Marasmiineae</taxon>
        <taxon>Omphalotaceae</taxon>
        <taxon>Lentinula</taxon>
    </lineage>
</organism>
<dbReference type="Proteomes" id="UP001150266">
    <property type="component" value="Unassembled WGS sequence"/>
</dbReference>
<dbReference type="SUPFAM" id="SSF48264">
    <property type="entry name" value="Cytochrome P450"/>
    <property type="match status" value="1"/>
</dbReference>
<dbReference type="PRINTS" id="PR00465">
    <property type="entry name" value="EP450IV"/>
</dbReference>
<evidence type="ECO:0000256" key="5">
    <source>
        <dbReference type="ARBA" id="ARBA00022617"/>
    </source>
</evidence>
<evidence type="ECO:0000256" key="6">
    <source>
        <dbReference type="ARBA" id="ARBA00022692"/>
    </source>
</evidence>
<evidence type="ECO:0000256" key="2">
    <source>
        <dbReference type="ARBA" id="ARBA00004370"/>
    </source>
</evidence>